<comment type="caution">
    <text evidence="2">The sequence shown here is derived from an EMBL/GenBank/DDBJ whole genome shotgun (WGS) entry which is preliminary data.</text>
</comment>
<dbReference type="EMBL" id="LAZR01012215">
    <property type="protein sequence ID" value="KKM27991.1"/>
    <property type="molecule type" value="Genomic_DNA"/>
</dbReference>
<reference evidence="2" key="1">
    <citation type="journal article" date="2015" name="Nature">
        <title>Complex archaea that bridge the gap between prokaryotes and eukaryotes.</title>
        <authorList>
            <person name="Spang A."/>
            <person name="Saw J.H."/>
            <person name="Jorgensen S.L."/>
            <person name="Zaremba-Niedzwiedzka K."/>
            <person name="Martijn J."/>
            <person name="Lind A.E."/>
            <person name="van Eijk R."/>
            <person name="Schleper C."/>
            <person name="Guy L."/>
            <person name="Ettema T.J."/>
        </authorList>
    </citation>
    <scope>NUCLEOTIDE SEQUENCE</scope>
</reference>
<dbReference type="InterPro" id="IPR027417">
    <property type="entry name" value="P-loop_NTPase"/>
</dbReference>
<dbReference type="InterPro" id="IPR007694">
    <property type="entry name" value="DNA_helicase_DnaB-like_C"/>
</dbReference>
<name>A0A0F9IK61_9ZZZZ</name>
<dbReference type="GO" id="GO:0005524">
    <property type="term" value="F:ATP binding"/>
    <property type="evidence" value="ECO:0007669"/>
    <property type="project" value="InterPro"/>
</dbReference>
<dbReference type="Gene3D" id="3.40.50.300">
    <property type="entry name" value="P-loop containing nucleotide triphosphate hydrolases"/>
    <property type="match status" value="1"/>
</dbReference>
<dbReference type="GO" id="GO:0003678">
    <property type="term" value="F:DNA helicase activity"/>
    <property type="evidence" value="ECO:0007669"/>
    <property type="project" value="InterPro"/>
</dbReference>
<dbReference type="PANTHER" id="PTHR30153:SF2">
    <property type="entry name" value="REPLICATIVE DNA HELICASE"/>
    <property type="match status" value="1"/>
</dbReference>
<proteinExistence type="predicted"/>
<evidence type="ECO:0000313" key="2">
    <source>
        <dbReference type="EMBL" id="KKM27991.1"/>
    </source>
</evidence>
<dbReference type="Pfam" id="PF03796">
    <property type="entry name" value="DnaB_C"/>
    <property type="match status" value="1"/>
</dbReference>
<organism evidence="2">
    <name type="scientific">marine sediment metagenome</name>
    <dbReference type="NCBI Taxonomy" id="412755"/>
    <lineage>
        <taxon>unclassified sequences</taxon>
        <taxon>metagenomes</taxon>
        <taxon>ecological metagenomes</taxon>
    </lineage>
</organism>
<dbReference type="SUPFAM" id="SSF52540">
    <property type="entry name" value="P-loop containing nucleoside triphosphate hydrolases"/>
    <property type="match status" value="1"/>
</dbReference>
<dbReference type="PANTHER" id="PTHR30153">
    <property type="entry name" value="REPLICATIVE DNA HELICASE DNAB"/>
    <property type="match status" value="1"/>
</dbReference>
<gene>
    <name evidence="2" type="ORF">LCGC14_1569170</name>
</gene>
<dbReference type="GO" id="GO:0005829">
    <property type="term" value="C:cytosol"/>
    <property type="evidence" value="ECO:0007669"/>
    <property type="project" value="TreeGrafter"/>
</dbReference>
<evidence type="ECO:0000259" key="1">
    <source>
        <dbReference type="PROSITE" id="PS51199"/>
    </source>
</evidence>
<feature type="domain" description="SF4 helicase" evidence="1">
    <location>
        <begin position="170"/>
        <end position="380"/>
    </location>
</feature>
<protein>
    <recommendedName>
        <fullName evidence="1">SF4 helicase domain-containing protein</fullName>
    </recommendedName>
</protein>
<dbReference type="PROSITE" id="PS51199">
    <property type="entry name" value="SF4_HELICASE"/>
    <property type="match status" value="1"/>
</dbReference>
<sequence length="459" mass="51599">MSVYTQDFELDVLAKALQDTDFLRQSVPVMGAHHFTEPEAGWVWGVVSEHWTKFAERPGVKIMSSRAHREFDRDPAKLSLHLQIIVDLFKRKPATPLSSLDELRQFIRDHNLHVAFEEALDARDRGEIDVAMAAMQKLVAEDVFSSVSDAVAWIESFEDRQLVQKHRKEHPDEYPVVTTGLPTLDEILGGGTRPGELNLVVATTGRGKSIFLTHLGYAAITDKQNPCNVLHLSLEMPADQVAMRYDSRFTDMAHGKFKGYDFTADELAEIQAKVDRNRARLSSRLRIVAPPLNSCDIGAVRAMVTEARGTMEQIDLLIVDSGDHMRGAGRQESKRLEQAQIFWDLKALATEENFSLWSSVQAGKEWEKRIASAEAVSESYDKARIATLVVTLNDPNVRRRGVVQNVDDDEPEESIREEDKMGDLSLFVAKYRDGQSKRTIPLDADFNRMLIKEAVGGTP</sequence>
<dbReference type="AlphaFoldDB" id="A0A0F9IK61"/>
<accession>A0A0F9IK61</accession>
<dbReference type="GO" id="GO:0006260">
    <property type="term" value="P:DNA replication"/>
    <property type="evidence" value="ECO:0007669"/>
    <property type="project" value="InterPro"/>
</dbReference>